<evidence type="ECO:0008006" key="3">
    <source>
        <dbReference type="Google" id="ProtNLM"/>
    </source>
</evidence>
<organism evidence="1 2">
    <name type="scientific">Rhizopogon vesiculosus</name>
    <dbReference type="NCBI Taxonomy" id="180088"/>
    <lineage>
        <taxon>Eukaryota</taxon>
        <taxon>Fungi</taxon>
        <taxon>Dikarya</taxon>
        <taxon>Basidiomycota</taxon>
        <taxon>Agaricomycotina</taxon>
        <taxon>Agaricomycetes</taxon>
        <taxon>Agaricomycetidae</taxon>
        <taxon>Boletales</taxon>
        <taxon>Suillineae</taxon>
        <taxon>Rhizopogonaceae</taxon>
        <taxon>Rhizopogon</taxon>
    </lineage>
</organism>
<keyword evidence="2" id="KW-1185">Reference proteome</keyword>
<dbReference type="EMBL" id="LVVM01004979">
    <property type="protein sequence ID" value="OJA11656.1"/>
    <property type="molecule type" value="Genomic_DNA"/>
</dbReference>
<gene>
    <name evidence="1" type="ORF">AZE42_08382</name>
</gene>
<dbReference type="AlphaFoldDB" id="A0A1J8QE98"/>
<evidence type="ECO:0000313" key="1">
    <source>
        <dbReference type="EMBL" id="OJA11656.1"/>
    </source>
</evidence>
<protein>
    <recommendedName>
        <fullName evidence="3">F-box domain-containing protein</fullName>
    </recommendedName>
</protein>
<name>A0A1J8QE98_9AGAM</name>
<dbReference type="OrthoDB" id="2794631at2759"/>
<proteinExistence type="predicted"/>
<comment type="caution">
    <text evidence="1">The sequence shown here is derived from an EMBL/GenBank/DDBJ whole genome shotgun (WGS) entry which is preliminary data.</text>
</comment>
<reference evidence="1 2" key="1">
    <citation type="submission" date="2016-03" db="EMBL/GenBank/DDBJ databases">
        <title>Comparative genomics of the ectomycorrhizal sister species Rhizopogon vinicolor and Rhizopogon vesiculosus (Basidiomycota: Boletales) reveals a divergence of the mating type B locus.</title>
        <authorList>
            <person name="Mujic A.B."/>
            <person name="Kuo A."/>
            <person name="Tritt A."/>
            <person name="Lipzen A."/>
            <person name="Chen C."/>
            <person name="Johnson J."/>
            <person name="Sharma A."/>
            <person name="Barry K."/>
            <person name="Grigoriev I.V."/>
            <person name="Spatafora J.W."/>
        </authorList>
    </citation>
    <scope>NUCLEOTIDE SEQUENCE [LARGE SCALE GENOMIC DNA]</scope>
    <source>
        <strain evidence="1 2">AM-OR11-056</strain>
    </source>
</reference>
<evidence type="ECO:0000313" key="2">
    <source>
        <dbReference type="Proteomes" id="UP000183567"/>
    </source>
</evidence>
<sequence>MLNGTPIVRRTPPYTLQRIPCTCSPGLDRPVLRSAKSIRITDQILFLMDIPVNNTTIARKHSMHVCLLIPEILKHIFSDIYLSGTAGGLQSYWDCYAVAIPARGVARRSLATLSRVCRSFKDIALDVLWAELDNLEPHFTCLPRDLWTTNEDQKLAMLRPVTTEDWFVFERYASRVRVLGDRDSMVFGCVDAEFVHSIMGFSSQLLLMPNLRALHCGEYYPKHDLHLCVRYLLSPNLVYLRLSGWMEGGFWTNVTSSVLSGLSKHSPRLKVVELNGAPSQVNELALCGLAHLQEVSLLLTYAKAFRFHQAPSYPAQDS</sequence>
<dbReference type="Proteomes" id="UP000183567">
    <property type="component" value="Unassembled WGS sequence"/>
</dbReference>
<accession>A0A1J8QE98</accession>